<accession>A0A4R4SGV1</accession>
<reference evidence="2 3" key="1">
    <citation type="submission" date="2019-03" db="EMBL/GenBank/DDBJ databases">
        <title>Draft genome sequences of novel Actinobacteria.</title>
        <authorList>
            <person name="Sahin N."/>
            <person name="Ay H."/>
            <person name="Saygin H."/>
        </authorList>
    </citation>
    <scope>NUCLEOTIDE SEQUENCE [LARGE SCALE GENOMIC DNA]</scope>
    <source>
        <strain evidence="2 3">DSM 41900</strain>
    </source>
</reference>
<comment type="caution">
    <text evidence="2">The sequence shown here is derived from an EMBL/GenBank/DDBJ whole genome shotgun (WGS) entry which is preliminary data.</text>
</comment>
<dbReference type="AlphaFoldDB" id="A0A4R4SGV1"/>
<feature type="compositionally biased region" description="Polar residues" evidence="1">
    <location>
        <begin position="1"/>
        <end position="14"/>
    </location>
</feature>
<name>A0A4R4SGV1_9ACTN</name>
<evidence type="ECO:0000313" key="3">
    <source>
        <dbReference type="Proteomes" id="UP000295345"/>
    </source>
</evidence>
<feature type="non-terminal residue" evidence="2">
    <location>
        <position position="133"/>
    </location>
</feature>
<gene>
    <name evidence="2" type="ORF">E1283_35950</name>
</gene>
<dbReference type="EMBL" id="SMKI01000791">
    <property type="protein sequence ID" value="TDC60623.1"/>
    <property type="molecule type" value="Genomic_DNA"/>
</dbReference>
<organism evidence="2 3">
    <name type="scientific">Streptomyces hainanensis</name>
    <dbReference type="NCBI Taxonomy" id="402648"/>
    <lineage>
        <taxon>Bacteria</taxon>
        <taxon>Bacillati</taxon>
        <taxon>Actinomycetota</taxon>
        <taxon>Actinomycetes</taxon>
        <taxon>Kitasatosporales</taxon>
        <taxon>Streptomycetaceae</taxon>
        <taxon>Streptomyces</taxon>
    </lineage>
</organism>
<keyword evidence="3" id="KW-1185">Reference proteome</keyword>
<dbReference type="Proteomes" id="UP000295345">
    <property type="component" value="Unassembled WGS sequence"/>
</dbReference>
<evidence type="ECO:0000256" key="1">
    <source>
        <dbReference type="SAM" id="MobiDB-lite"/>
    </source>
</evidence>
<proteinExistence type="predicted"/>
<feature type="region of interest" description="Disordered" evidence="1">
    <location>
        <begin position="1"/>
        <end position="35"/>
    </location>
</feature>
<sequence>MASNRYASVASATSLADRRPDNSGDPYGTYGTGSHDLIGAHDTGELPLSYHQDSHAAYGGYGSHGTFGEYGSYDPSLAYDPGTTAEFAGVPGDGHDTGWFGATPDAPTGTAAAHDGAAFVDHTFDAPAPAPVE</sequence>
<protein>
    <submittedName>
        <fullName evidence="2">Uncharacterized protein</fullName>
    </submittedName>
</protein>
<evidence type="ECO:0000313" key="2">
    <source>
        <dbReference type="EMBL" id="TDC60623.1"/>
    </source>
</evidence>